<sequence length="97" mass="11170">MEVTGMAKTISPKQILRARLSKNSKKDLIYTIFNKACELAYYSDMHKQFEFQKQTILAEELLTKDEKSEAIKILTASYDKSKLIDNSGTRRVCENCN</sequence>
<accession>U9TT43</accession>
<protein>
    <submittedName>
        <fullName evidence="1">Uncharacterized protein</fullName>
    </submittedName>
</protein>
<dbReference type="HOGENOM" id="CLU_000288_7_27_1"/>
<evidence type="ECO:0000313" key="1">
    <source>
        <dbReference type="EMBL" id="ESA11364.1"/>
    </source>
</evidence>
<proteinExistence type="predicted"/>
<gene>
    <name evidence="1" type="ORF">GLOINDRAFT_28371</name>
</gene>
<organism evidence="1">
    <name type="scientific">Rhizophagus irregularis (strain DAOM 181602 / DAOM 197198 / MUCL 43194)</name>
    <name type="common">Arbuscular mycorrhizal fungus</name>
    <name type="synonym">Glomus intraradices</name>
    <dbReference type="NCBI Taxonomy" id="747089"/>
    <lineage>
        <taxon>Eukaryota</taxon>
        <taxon>Fungi</taxon>
        <taxon>Fungi incertae sedis</taxon>
        <taxon>Mucoromycota</taxon>
        <taxon>Glomeromycotina</taxon>
        <taxon>Glomeromycetes</taxon>
        <taxon>Glomerales</taxon>
        <taxon>Glomeraceae</taxon>
        <taxon>Rhizophagus</taxon>
    </lineage>
</organism>
<reference evidence="1" key="1">
    <citation type="submission" date="2013-07" db="EMBL/GenBank/DDBJ databases">
        <title>The genome of an arbuscular mycorrhizal fungus provides insights into the evolution of the oldest plant symbiosis.</title>
        <authorList>
            <consortium name="DOE Joint Genome Institute"/>
            <person name="Tisserant E."/>
            <person name="Malbreil M."/>
            <person name="Kuo A."/>
            <person name="Kohler A."/>
            <person name="Symeonidi A."/>
            <person name="Balestrini R."/>
            <person name="Charron P."/>
            <person name="Duensing N."/>
            <person name="Frei-dit-Frey N."/>
            <person name="Gianinazzi-Pearson V."/>
            <person name="Gilbert B."/>
            <person name="Handa Y."/>
            <person name="Hijri M."/>
            <person name="Kaul R."/>
            <person name="Kawaguchi M."/>
            <person name="Krajinski F."/>
            <person name="Lammers P."/>
            <person name="Lapierre D."/>
            <person name="Masclaux F.G."/>
            <person name="Murat C."/>
            <person name="Morin E."/>
            <person name="Ndikumana S."/>
            <person name="Pagni M."/>
            <person name="Petitpierre D."/>
            <person name="Requena N."/>
            <person name="Rosikiewicz P."/>
            <person name="Riley R."/>
            <person name="Saito K."/>
            <person name="San Clemente H."/>
            <person name="Shapiro H."/>
            <person name="van Tuinen D."/>
            <person name="Becard G."/>
            <person name="Bonfante P."/>
            <person name="Paszkowski U."/>
            <person name="Shachar-Hill Y."/>
            <person name="Young J.P."/>
            <person name="Sanders I.R."/>
            <person name="Henrissat B."/>
            <person name="Rensing S.A."/>
            <person name="Grigoriev I.V."/>
            <person name="Corradi N."/>
            <person name="Roux C."/>
            <person name="Martin F."/>
        </authorList>
    </citation>
    <scope>NUCLEOTIDE SEQUENCE</scope>
    <source>
        <strain evidence="1">DAOM 197198</strain>
    </source>
</reference>
<dbReference type="AlphaFoldDB" id="U9TT43"/>
<name>U9TT43_RHIID</name>
<dbReference type="EMBL" id="KI286083">
    <property type="protein sequence ID" value="ESA11364.1"/>
    <property type="molecule type" value="Genomic_DNA"/>
</dbReference>